<keyword evidence="5" id="KW-1185">Reference proteome</keyword>
<sequence>MAPHWPEEVDVFTVPHSRMKKLVNLYKSMVMSTDFGDKVHLTSLLQNLHNVFTELKAHERIENTFIMGELRSKLRAASISNPAVCNCHSDNRLTEMQDLVSDGYEWAEKPQRERQIYGRKLRLALEDFTQNFLPHMDMEEEVFQPMLMEYFSYEELKALKAKVIKQHGISKFEEDCHEKFVSESNKSEESSRHLPDEEEKLCYPDHLPNELCFKILSFLGPQDLCRVRQVSHRWANLAQDPELWTGIFPVHWAMGQWSFHPQSLDETGGEGTSWRKGGSYPKEQLYFCPDEDADIDESGGDTDTHGDPTDSDECRISEVRSRTYFKSK</sequence>
<dbReference type="Gene3D" id="1.20.1280.50">
    <property type="match status" value="1"/>
</dbReference>
<dbReference type="SUPFAM" id="SSF81383">
    <property type="entry name" value="F-box domain"/>
    <property type="match status" value="1"/>
</dbReference>
<dbReference type="InterPro" id="IPR045808">
    <property type="entry name" value="Hr_FBXL5"/>
</dbReference>
<keyword evidence="1" id="KW-0433">Leucine-rich repeat</keyword>
<dbReference type="Gene3D" id="1.20.120.520">
    <property type="entry name" value="nmb1532 protein domain like"/>
    <property type="match status" value="1"/>
</dbReference>
<dbReference type="STRING" id="188477.A0A433T297"/>
<reference evidence="4 5" key="1">
    <citation type="submission" date="2019-01" db="EMBL/GenBank/DDBJ databases">
        <title>A draft genome assembly of the solar-powered sea slug Elysia chlorotica.</title>
        <authorList>
            <person name="Cai H."/>
            <person name="Li Q."/>
            <person name="Fang X."/>
            <person name="Li J."/>
            <person name="Curtis N.E."/>
            <person name="Altenburger A."/>
            <person name="Shibata T."/>
            <person name="Feng M."/>
            <person name="Maeda T."/>
            <person name="Schwartz J.A."/>
            <person name="Shigenobu S."/>
            <person name="Lundholm N."/>
            <person name="Nishiyama T."/>
            <person name="Yang H."/>
            <person name="Hasebe M."/>
            <person name="Li S."/>
            <person name="Pierce S.K."/>
            <person name="Wang J."/>
        </authorList>
    </citation>
    <scope>NUCLEOTIDE SEQUENCE [LARGE SCALE GENOMIC DNA]</scope>
    <source>
        <strain evidence="4">EC2010</strain>
        <tissue evidence="4">Whole organism of an adult</tissue>
    </source>
</reference>
<organism evidence="4 5">
    <name type="scientific">Elysia chlorotica</name>
    <name type="common">Eastern emerald elysia</name>
    <name type="synonym">Sea slug</name>
    <dbReference type="NCBI Taxonomy" id="188477"/>
    <lineage>
        <taxon>Eukaryota</taxon>
        <taxon>Metazoa</taxon>
        <taxon>Spiralia</taxon>
        <taxon>Lophotrochozoa</taxon>
        <taxon>Mollusca</taxon>
        <taxon>Gastropoda</taxon>
        <taxon>Heterobranchia</taxon>
        <taxon>Euthyneura</taxon>
        <taxon>Panpulmonata</taxon>
        <taxon>Sacoglossa</taxon>
        <taxon>Placobranchoidea</taxon>
        <taxon>Plakobranchidae</taxon>
        <taxon>Elysia</taxon>
    </lineage>
</organism>
<dbReference type="PANTHER" id="PTHR12874">
    <property type="entry name" value="F-BOX ONLY PROTEIN 48-RELATED"/>
    <property type="match status" value="1"/>
</dbReference>
<evidence type="ECO:0000256" key="1">
    <source>
        <dbReference type="ARBA" id="ARBA00022614"/>
    </source>
</evidence>
<evidence type="ECO:0000313" key="4">
    <source>
        <dbReference type="EMBL" id="RUS75679.1"/>
    </source>
</evidence>
<evidence type="ECO:0000256" key="2">
    <source>
        <dbReference type="SAM" id="MobiDB-lite"/>
    </source>
</evidence>
<protein>
    <recommendedName>
        <fullName evidence="3">F-box domain-containing protein</fullName>
    </recommendedName>
</protein>
<feature type="compositionally biased region" description="Basic and acidic residues" evidence="2">
    <location>
        <begin position="302"/>
        <end position="313"/>
    </location>
</feature>
<dbReference type="InterPro" id="IPR036047">
    <property type="entry name" value="F-box-like_dom_sf"/>
</dbReference>
<dbReference type="GO" id="GO:0019005">
    <property type="term" value="C:SCF ubiquitin ligase complex"/>
    <property type="evidence" value="ECO:0007669"/>
    <property type="project" value="TreeGrafter"/>
</dbReference>
<dbReference type="Pfam" id="PF12937">
    <property type="entry name" value="F-box-like"/>
    <property type="match status" value="1"/>
</dbReference>
<name>A0A433T297_ELYCH</name>
<dbReference type="OrthoDB" id="10257471at2759"/>
<dbReference type="GO" id="GO:0006879">
    <property type="term" value="P:intracellular iron ion homeostasis"/>
    <property type="evidence" value="ECO:0007669"/>
    <property type="project" value="InterPro"/>
</dbReference>
<feature type="region of interest" description="Disordered" evidence="2">
    <location>
        <begin position="291"/>
        <end position="313"/>
    </location>
</feature>
<dbReference type="Proteomes" id="UP000271974">
    <property type="component" value="Unassembled WGS sequence"/>
</dbReference>
<dbReference type="PROSITE" id="PS50181">
    <property type="entry name" value="FBOX"/>
    <property type="match status" value="1"/>
</dbReference>
<feature type="domain" description="F-box" evidence="3">
    <location>
        <begin position="201"/>
        <end position="247"/>
    </location>
</feature>
<dbReference type="PANTHER" id="PTHR12874:SF26">
    <property type="entry name" value="F-BOX PROTEIN"/>
    <property type="match status" value="1"/>
</dbReference>
<dbReference type="AlphaFoldDB" id="A0A433T297"/>
<gene>
    <name evidence="4" type="ORF">EGW08_016573</name>
</gene>
<comment type="caution">
    <text evidence="4">The sequence shown here is derived from an EMBL/GenBank/DDBJ whole genome shotgun (WGS) entry which is preliminary data.</text>
</comment>
<dbReference type="EMBL" id="RQTK01000720">
    <property type="protein sequence ID" value="RUS75679.1"/>
    <property type="molecule type" value="Genomic_DNA"/>
</dbReference>
<dbReference type="SMART" id="SM00256">
    <property type="entry name" value="FBOX"/>
    <property type="match status" value="1"/>
</dbReference>
<dbReference type="Pfam" id="PF01814">
    <property type="entry name" value="Hemerythrin"/>
    <property type="match status" value="1"/>
</dbReference>
<dbReference type="GO" id="GO:0031146">
    <property type="term" value="P:SCF-dependent proteasomal ubiquitin-dependent protein catabolic process"/>
    <property type="evidence" value="ECO:0007669"/>
    <property type="project" value="TreeGrafter"/>
</dbReference>
<dbReference type="InterPro" id="IPR001810">
    <property type="entry name" value="F-box_dom"/>
</dbReference>
<evidence type="ECO:0000259" key="3">
    <source>
        <dbReference type="PROSITE" id="PS50181"/>
    </source>
</evidence>
<accession>A0A433T297</accession>
<dbReference type="GO" id="GO:0005737">
    <property type="term" value="C:cytoplasm"/>
    <property type="evidence" value="ECO:0007669"/>
    <property type="project" value="TreeGrafter"/>
</dbReference>
<evidence type="ECO:0000313" key="5">
    <source>
        <dbReference type="Proteomes" id="UP000271974"/>
    </source>
</evidence>
<dbReference type="CDD" id="cd12109">
    <property type="entry name" value="Hr_FBXL5"/>
    <property type="match status" value="1"/>
</dbReference>
<feature type="compositionally biased region" description="Acidic residues" evidence="2">
    <location>
        <begin position="291"/>
        <end position="300"/>
    </location>
</feature>
<dbReference type="InterPro" id="IPR012312">
    <property type="entry name" value="Hemerythrin-like"/>
</dbReference>
<proteinExistence type="predicted"/>